<dbReference type="InterPro" id="IPR035445">
    <property type="entry name" value="GYF-like_dom_sf"/>
</dbReference>
<dbReference type="EMBL" id="BACD03000003">
    <property type="protein sequence ID" value="GAO46248.1"/>
    <property type="molecule type" value="Genomic_DNA"/>
</dbReference>
<feature type="domain" description="GYF" evidence="2">
    <location>
        <begin position="364"/>
        <end position="417"/>
    </location>
</feature>
<evidence type="ECO:0000256" key="1">
    <source>
        <dbReference type="SAM" id="MobiDB-lite"/>
    </source>
</evidence>
<evidence type="ECO:0000313" key="3">
    <source>
        <dbReference type="EMBL" id="GAO46248.1"/>
    </source>
</evidence>
<dbReference type="InterPro" id="IPR003169">
    <property type="entry name" value="GYF"/>
</dbReference>
<feature type="region of interest" description="Disordered" evidence="1">
    <location>
        <begin position="146"/>
        <end position="183"/>
    </location>
</feature>
<reference evidence="3 4" key="2">
    <citation type="journal article" date="2014" name="J. Gen. Appl. Microbiol.">
        <title>The early diverging ascomycetous budding yeast Saitoella complicata has three histone deacetylases belonging to the Clr6, Hos2, and Rpd3 lineages.</title>
        <authorList>
            <person name="Nishida H."/>
            <person name="Matsumoto T."/>
            <person name="Kondo S."/>
            <person name="Hamamoto M."/>
            <person name="Yoshikawa H."/>
        </authorList>
    </citation>
    <scope>NUCLEOTIDE SEQUENCE [LARGE SCALE GENOMIC DNA]</scope>
    <source>
        <strain evidence="3 4">NRRL Y-17804</strain>
    </source>
</reference>
<keyword evidence="4" id="KW-1185">Reference proteome</keyword>
<protein>
    <recommendedName>
        <fullName evidence="2">GYF domain-containing protein</fullName>
    </recommendedName>
</protein>
<dbReference type="PANTHER" id="PTHR13138">
    <property type="entry name" value="PROTEIN LIN1"/>
    <property type="match status" value="1"/>
</dbReference>
<dbReference type="Proteomes" id="UP000033140">
    <property type="component" value="Unassembled WGS sequence"/>
</dbReference>
<feature type="compositionally biased region" description="Acidic residues" evidence="1">
    <location>
        <begin position="159"/>
        <end position="170"/>
    </location>
</feature>
<organism evidence="3 4">
    <name type="scientific">Saitoella complicata (strain BCRC 22490 / CBS 7301 / JCM 7358 / NBRC 10748 / NRRL Y-17804)</name>
    <dbReference type="NCBI Taxonomy" id="698492"/>
    <lineage>
        <taxon>Eukaryota</taxon>
        <taxon>Fungi</taxon>
        <taxon>Dikarya</taxon>
        <taxon>Ascomycota</taxon>
        <taxon>Taphrinomycotina</taxon>
        <taxon>Taphrinomycotina incertae sedis</taxon>
        <taxon>Saitoella</taxon>
    </lineage>
</organism>
<dbReference type="GO" id="GO:0005682">
    <property type="term" value="C:U5 snRNP"/>
    <property type="evidence" value="ECO:0007669"/>
    <property type="project" value="InterPro"/>
</dbReference>
<reference evidence="3 4" key="3">
    <citation type="journal article" date="2015" name="Genome Announc.">
        <title>Draft Genome Sequence of the Archiascomycetous Yeast Saitoella complicata.</title>
        <authorList>
            <person name="Yamauchi K."/>
            <person name="Kondo S."/>
            <person name="Hamamoto M."/>
            <person name="Takahashi Y."/>
            <person name="Ogura Y."/>
            <person name="Hayashi T."/>
            <person name="Nishida H."/>
        </authorList>
    </citation>
    <scope>NUCLEOTIDE SEQUENCE [LARGE SCALE GENOMIC DNA]</scope>
    <source>
        <strain evidence="3 4">NRRL Y-17804</strain>
    </source>
</reference>
<evidence type="ECO:0000259" key="2">
    <source>
        <dbReference type="PROSITE" id="PS50829"/>
    </source>
</evidence>
<evidence type="ECO:0000313" key="4">
    <source>
        <dbReference type="Proteomes" id="UP000033140"/>
    </source>
</evidence>
<comment type="caution">
    <text evidence="3">The sequence shown here is derived from an EMBL/GenBank/DDBJ whole genome shotgun (WGS) entry which is preliminary data.</text>
</comment>
<accession>A0A0E9N8W9</accession>
<dbReference type="AlphaFoldDB" id="A0A0E9N8W9"/>
<feature type="region of interest" description="Disordered" evidence="1">
    <location>
        <begin position="1"/>
        <end position="108"/>
    </location>
</feature>
<name>A0A0E9N8W9_SAICN</name>
<feature type="region of interest" description="Disordered" evidence="1">
    <location>
        <begin position="227"/>
        <end position="250"/>
    </location>
</feature>
<gene>
    <name evidence="3" type="ORF">G7K_0483-t1</name>
</gene>
<dbReference type="SUPFAM" id="SSF55277">
    <property type="entry name" value="GYF domain"/>
    <property type="match status" value="1"/>
</dbReference>
<dbReference type="OrthoDB" id="9989112at2759"/>
<sequence>MSHHPSRPKRPAEPFIRSGAADPSAKRPRFDPARPANLAPDTPTGAGDLLEYDLDGGQRGTKRNAVNLDGYDSDSSTEGHGLDCTQPDAARRAAQDANGEVDMFADEPTINASLNTDTRKAGQEPRFLDINEIEGQEMDSRRTYDDIIDEDHGGGSGVEAEEDDEGEVDPEIGAGGRKKGAPKVEAFNMKDDLEEGKFDEAGNFIRNAPDEGAKHDAWLEGVSRKDIQRAREAQAKAEREERERTRRDDAVTTAEALEGLIKGLQAGETVLEALQRLNAAAPKKKVKAWQKKKQVTEVPGDDDEAEKKRKEQIAAITGYADKFLQTGESDVYDETREALIRRYQRETGDAWVEKKEEEVEDDDNALYEYRWPGKDEVYGPYKALDMAAWSAQGYFGEGIEARKVGETDWRSNRDVTF</sequence>
<dbReference type="RefSeq" id="XP_019024240.1">
    <property type="nucleotide sequence ID" value="XM_019166050.1"/>
</dbReference>
<dbReference type="Pfam" id="PF02213">
    <property type="entry name" value="GYF"/>
    <property type="match status" value="1"/>
</dbReference>
<dbReference type="InterPro" id="IPR039905">
    <property type="entry name" value="CD2BP2/Lin1"/>
</dbReference>
<dbReference type="PROSITE" id="PS50829">
    <property type="entry name" value="GYF"/>
    <property type="match status" value="1"/>
</dbReference>
<dbReference type="SMART" id="SM00444">
    <property type="entry name" value="GYF"/>
    <property type="match status" value="1"/>
</dbReference>
<reference evidence="3 4" key="1">
    <citation type="journal article" date="2011" name="J. Gen. Appl. Microbiol.">
        <title>Draft genome sequencing of the enigmatic yeast Saitoella complicata.</title>
        <authorList>
            <person name="Nishida H."/>
            <person name="Hamamoto M."/>
            <person name="Sugiyama J."/>
        </authorList>
    </citation>
    <scope>NUCLEOTIDE SEQUENCE [LARGE SCALE GENOMIC DNA]</scope>
    <source>
        <strain evidence="3 4">NRRL Y-17804</strain>
    </source>
</reference>
<dbReference type="OMA" id="GENTNFY"/>
<dbReference type="Gene3D" id="3.30.1490.40">
    <property type="match status" value="1"/>
</dbReference>
<proteinExistence type="predicted"/>
<dbReference type="PANTHER" id="PTHR13138:SF3">
    <property type="entry name" value="CD2 ANTIGEN CYTOPLASMIC TAIL-BINDING PROTEIN 2"/>
    <property type="match status" value="1"/>
</dbReference>
<dbReference type="STRING" id="698492.A0A0E9N8W9"/>